<dbReference type="GO" id="GO:0005085">
    <property type="term" value="F:guanyl-nucleotide exchange factor activity"/>
    <property type="evidence" value="ECO:0007669"/>
    <property type="project" value="TreeGrafter"/>
</dbReference>
<evidence type="ECO:0000313" key="16">
    <source>
        <dbReference type="EMBL" id="KAK3944503.1"/>
    </source>
</evidence>
<dbReference type="PANTHER" id="PTHR45989">
    <property type="entry name" value="TRANSLATION INITIATION FACTOR EIF-2B SUBUNIT GAMMA"/>
    <property type="match status" value="1"/>
</dbReference>
<dbReference type="GO" id="GO:0002183">
    <property type="term" value="P:cytoplasmic translational initiation"/>
    <property type="evidence" value="ECO:0007669"/>
    <property type="project" value="TreeGrafter"/>
</dbReference>
<dbReference type="Gene3D" id="2.160.10.10">
    <property type="entry name" value="Hexapeptide repeat proteins"/>
    <property type="match status" value="1"/>
</dbReference>
<dbReference type="SUPFAM" id="SSF53448">
    <property type="entry name" value="Nucleotide-diphospho-sugar transferases"/>
    <property type="match status" value="1"/>
</dbReference>
<comment type="function">
    <text evidence="11">Acts as a component of the translation initiation factor 2B (eIF2B) complex, which catalyzes the exchange of GDP for GTP on the eukaryotic initiation factor 2 (eIF2) complex gamma subunit. Its guanine nucleotide exchange factor activity is repressed when bound to eIF2 complex phosphorylated on the alpha subunit, thereby limiting the amount of methionyl-initiator methionine tRNA available to the ribosome and consequently global translation is repressed.</text>
</comment>
<organism evidence="16 17">
    <name type="scientific">Diplogelasinospora grovesii</name>
    <dbReference type="NCBI Taxonomy" id="303347"/>
    <lineage>
        <taxon>Eukaryota</taxon>
        <taxon>Fungi</taxon>
        <taxon>Dikarya</taxon>
        <taxon>Ascomycota</taxon>
        <taxon>Pezizomycotina</taxon>
        <taxon>Sordariomycetes</taxon>
        <taxon>Sordariomycetidae</taxon>
        <taxon>Sordariales</taxon>
        <taxon>Diplogelasinosporaceae</taxon>
        <taxon>Diplogelasinospora</taxon>
    </lineage>
</organism>
<sequence>MPHAVTIATPGLQALILCGPGSSFPTFTANPDENPKALLPIANRPMVWYPLEFCYRAGITNITLICPPSASEAIQTALNTNPFLTSLPYPRPDLLAPKGLDQNTGTAEILRLPEVQSVVTSDFLVLPCDLVCELGGDKLLQAWMVKSASLGDLLGDSSRSSGQRSGGLGVWYQTKTAAPIKSEETDFVATVPCKTSSSSSSILPQKGSLLPHISKVVYSMPTDSLKDLVEEKTGLPIRHGLLRSHPRVRMLTTYRDAHIYIFPRWIMDFVAENDRLETIGEDVIGWWAKAGWQKGLSQKLGFDHILGSSSNSTEEDKMAASGILSPPTNKEGSMSPPSKTATTTAATTTTQTMSVDQIRKKSEPVLPGPQHHDDTTTTDPENKNNNNNVPPMLAYIHPYTPPPPAAEPPKGGGGGGGKNQPAPVPVEQGPIIRRVDTAQLLLQISLQLAKLPSVEDLGGREGAASPYAHARKVAYPEGVKPRTTITKADTLVADNVTIQEKTSLKECVIGANCQINEGAKLTQCLLMDGVVVGKNCKLTRCILGKRSEIGEGCVLADCEVQENLLVEPKTEAKDEKFMSSSGLEASGDDDDEEEESGTETTGTEHDDDDDGETEDDDE</sequence>
<feature type="region of interest" description="Disordered" evidence="13">
    <location>
        <begin position="309"/>
        <end position="424"/>
    </location>
</feature>
<comment type="similarity">
    <text evidence="2">Belongs to the eIF-2B gamma/epsilon subunits family.</text>
</comment>
<evidence type="ECO:0000256" key="1">
    <source>
        <dbReference type="ARBA" id="ARBA00004514"/>
    </source>
</evidence>
<keyword evidence="6" id="KW-0648">Protein biosynthesis</keyword>
<evidence type="ECO:0000256" key="8">
    <source>
        <dbReference type="ARBA" id="ARBA00031190"/>
    </source>
</evidence>
<dbReference type="Pfam" id="PF00483">
    <property type="entry name" value="NTP_transferase"/>
    <property type="match status" value="1"/>
</dbReference>
<evidence type="ECO:0000256" key="10">
    <source>
        <dbReference type="ARBA" id="ARBA00044229"/>
    </source>
</evidence>
<dbReference type="CDD" id="cd04652">
    <property type="entry name" value="LbH_eIF2B_gamma_C"/>
    <property type="match status" value="1"/>
</dbReference>
<evidence type="ECO:0000256" key="3">
    <source>
        <dbReference type="ARBA" id="ARBA00018601"/>
    </source>
</evidence>
<feature type="region of interest" description="Disordered" evidence="13">
    <location>
        <begin position="569"/>
        <end position="618"/>
    </location>
</feature>
<dbReference type="Proteomes" id="UP001303473">
    <property type="component" value="Unassembled WGS sequence"/>
</dbReference>
<dbReference type="InterPro" id="IPR056764">
    <property type="entry name" value="LbH_EIF2B3/5"/>
</dbReference>
<evidence type="ECO:0000256" key="4">
    <source>
        <dbReference type="ARBA" id="ARBA00022490"/>
    </source>
</evidence>
<feature type="domain" description="EIF2B subunit epsilon/gamma LbH" evidence="15">
    <location>
        <begin position="482"/>
        <end position="570"/>
    </location>
</feature>
<dbReference type="Pfam" id="PF25084">
    <property type="entry name" value="LbH_EIF2B"/>
    <property type="match status" value="1"/>
</dbReference>
<evidence type="ECO:0000256" key="6">
    <source>
        <dbReference type="ARBA" id="ARBA00022917"/>
    </source>
</evidence>
<dbReference type="GO" id="GO:0005851">
    <property type="term" value="C:eukaryotic translation initiation factor 2B complex"/>
    <property type="evidence" value="ECO:0007669"/>
    <property type="project" value="TreeGrafter"/>
</dbReference>
<dbReference type="EMBL" id="MU853759">
    <property type="protein sequence ID" value="KAK3944503.1"/>
    <property type="molecule type" value="Genomic_DNA"/>
</dbReference>
<name>A0AAN6NGP4_9PEZI</name>
<dbReference type="Gene3D" id="3.90.550.10">
    <property type="entry name" value="Spore Coat Polysaccharide Biosynthesis Protein SpsA, Chain A"/>
    <property type="match status" value="1"/>
</dbReference>
<feature type="compositionally biased region" description="Low complexity" evidence="13">
    <location>
        <begin position="340"/>
        <end position="352"/>
    </location>
</feature>
<feature type="compositionally biased region" description="Low complexity" evidence="13">
    <location>
        <begin position="377"/>
        <end position="391"/>
    </location>
</feature>
<dbReference type="GO" id="GO:0005829">
    <property type="term" value="C:cytosol"/>
    <property type="evidence" value="ECO:0007669"/>
    <property type="project" value="UniProtKB-SubCell"/>
</dbReference>
<evidence type="ECO:0000256" key="13">
    <source>
        <dbReference type="SAM" id="MobiDB-lite"/>
    </source>
</evidence>
<evidence type="ECO:0000256" key="2">
    <source>
        <dbReference type="ARBA" id="ARBA00007878"/>
    </source>
</evidence>
<evidence type="ECO:0000259" key="14">
    <source>
        <dbReference type="Pfam" id="PF00483"/>
    </source>
</evidence>
<dbReference type="InterPro" id="IPR051960">
    <property type="entry name" value="eIF2B_gamma"/>
</dbReference>
<evidence type="ECO:0000256" key="7">
    <source>
        <dbReference type="ARBA" id="ARBA00030179"/>
    </source>
</evidence>
<comment type="subunit">
    <text evidence="12">Component of the translation initiation factor 2B (eIF2B) complex which is a heterodecamer of two sets of five different subunits: alpha, beta, gamma, delta and epsilon. Subunits alpha, beta and delta comprise a regulatory subcomplex and subunits epsilon and gamma comprise a catalytic subcomplex. Within the complex, the hexameric regulatory complex resides at the center, with the two heterodimeric catalytic subcomplexes bound on opposite sides.</text>
</comment>
<evidence type="ECO:0000256" key="11">
    <source>
        <dbReference type="ARBA" id="ARBA00045373"/>
    </source>
</evidence>
<evidence type="ECO:0000256" key="12">
    <source>
        <dbReference type="ARBA" id="ARBA00046432"/>
    </source>
</evidence>
<protein>
    <recommendedName>
        <fullName evidence="3">Mannose-1-phosphate guanyltransferase</fullName>
    </recommendedName>
    <alternativeName>
        <fullName evidence="8">GDP-mannose pyrophosphorylase</fullName>
    </alternativeName>
    <alternativeName>
        <fullName evidence="7">GTP-mannose-1-phosphate guanylyltransferase</fullName>
    </alternativeName>
    <alternativeName>
        <fullName evidence="9">Translation initiation factor eIF2B subunit gamma</fullName>
    </alternativeName>
    <alternativeName>
        <fullName evidence="10">eIF2B GDP-GTP exchange factor subunit gamma</fullName>
    </alternativeName>
</protein>
<feature type="compositionally biased region" description="Polar residues" evidence="13">
    <location>
        <begin position="326"/>
        <end position="339"/>
    </location>
</feature>
<gene>
    <name evidence="16" type="ORF">QBC46DRAFT_374476</name>
</gene>
<feature type="compositionally biased region" description="Acidic residues" evidence="13">
    <location>
        <begin position="605"/>
        <end position="618"/>
    </location>
</feature>
<evidence type="ECO:0000313" key="17">
    <source>
        <dbReference type="Proteomes" id="UP001303473"/>
    </source>
</evidence>
<evidence type="ECO:0000256" key="5">
    <source>
        <dbReference type="ARBA" id="ARBA00022540"/>
    </source>
</evidence>
<comment type="subcellular location">
    <subcellularLocation>
        <location evidence="1">Cytoplasm</location>
        <location evidence="1">Cytosol</location>
    </subcellularLocation>
</comment>
<proteinExistence type="inferred from homology"/>
<dbReference type="SUPFAM" id="SSF51161">
    <property type="entry name" value="Trimeric LpxA-like enzymes"/>
    <property type="match status" value="1"/>
</dbReference>
<dbReference type="PANTHER" id="PTHR45989:SF1">
    <property type="entry name" value="TRANSLATION INITIATION FACTOR EIF-2B SUBUNIT GAMMA"/>
    <property type="match status" value="1"/>
</dbReference>
<dbReference type="InterPro" id="IPR011004">
    <property type="entry name" value="Trimer_LpxA-like_sf"/>
</dbReference>
<keyword evidence="4" id="KW-0963">Cytoplasm</keyword>
<evidence type="ECO:0000259" key="15">
    <source>
        <dbReference type="Pfam" id="PF25084"/>
    </source>
</evidence>
<dbReference type="InterPro" id="IPR029044">
    <property type="entry name" value="Nucleotide-diphossugar_trans"/>
</dbReference>
<keyword evidence="5" id="KW-0396">Initiation factor</keyword>
<feature type="compositionally biased region" description="Acidic residues" evidence="13">
    <location>
        <begin position="586"/>
        <end position="597"/>
    </location>
</feature>
<comment type="caution">
    <text evidence="16">The sequence shown here is derived from an EMBL/GenBank/DDBJ whole genome shotgun (WGS) entry which is preliminary data.</text>
</comment>
<keyword evidence="17" id="KW-1185">Reference proteome</keyword>
<reference evidence="17" key="1">
    <citation type="journal article" date="2023" name="Mol. Phylogenet. Evol.">
        <title>Genome-scale phylogeny and comparative genomics of the fungal order Sordariales.</title>
        <authorList>
            <person name="Hensen N."/>
            <person name="Bonometti L."/>
            <person name="Westerberg I."/>
            <person name="Brannstrom I.O."/>
            <person name="Guillou S."/>
            <person name="Cros-Aarteil S."/>
            <person name="Calhoun S."/>
            <person name="Haridas S."/>
            <person name="Kuo A."/>
            <person name="Mondo S."/>
            <person name="Pangilinan J."/>
            <person name="Riley R."/>
            <person name="LaButti K."/>
            <person name="Andreopoulos B."/>
            <person name="Lipzen A."/>
            <person name="Chen C."/>
            <person name="Yan M."/>
            <person name="Daum C."/>
            <person name="Ng V."/>
            <person name="Clum A."/>
            <person name="Steindorff A."/>
            <person name="Ohm R.A."/>
            <person name="Martin F."/>
            <person name="Silar P."/>
            <person name="Natvig D.O."/>
            <person name="Lalanne C."/>
            <person name="Gautier V."/>
            <person name="Ament-Velasquez S.L."/>
            <person name="Kruys A."/>
            <person name="Hutchinson M.I."/>
            <person name="Powell A.J."/>
            <person name="Barry K."/>
            <person name="Miller A.N."/>
            <person name="Grigoriev I.V."/>
            <person name="Debuchy R."/>
            <person name="Gladieux P."/>
            <person name="Hiltunen Thoren M."/>
            <person name="Johannesson H."/>
        </authorList>
    </citation>
    <scope>NUCLEOTIDE SEQUENCE [LARGE SCALE GENOMIC DNA]</scope>
    <source>
        <strain evidence="17">CBS 340.73</strain>
    </source>
</reference>
<evidence type="ECO:0000256" key="9">
    <source>
        <dbReference type="ARBA" id="ARBA00044196"/>
    </source>
</evidence>
<dbReference type="AlphaFoldDB" id="A0AAN6NGP4"/>
<dbReference type="InterPro" id="IPR005835">
    <property type="entry name" value="NTP_transferase_dom"/>
</dbReference>
<feature type="domain" description="Nucleotidyl transferase" evidence="14">
    <location>
        <begin position="34"/>
        <end position="148"/>
    </location>
</feature>
<accession>A0AAN6NGP4</accession>
<dbReference type="GO" id="GO:0003743">
    <property type="term" value="F:translation initiation factor activity"/>
    <property type="evidence" value="ECO:0007669"/>
    <property type="project" value="UniProtKB-KW"/>
</dbReference>